<evidence type="ECO:0000313" key="5">
    <source>
        <dbReference type="Proteomes" id="UP000177328"/>
    </source>
</evidence>
<accession>A0A1F5KKP0</accession>
<gene>
    <name evidence="4" type="ORF">A3D25_02540</name>
</gene>
<comment type="caution">
    <text evidence="4">The sequence shown here is derived from an EMBL/GenBank/DDBJ whole genome shotgun (WGS) entry which is preliminary data.</text>
</comment>
<dbReference type="InterPro" id="IPR011611">
    <property type="entry name" value="PfkB_dom"/>
</dbReference>
<evidence type="ECO:0000259" key="3">
    <source>
        <dbReference type="Pfam" id="PF00294"/>
    </source>
</evidence>
<dbReference type="Gene3D" id="3.40.1190.20">
    <property type="match status" value="1"/>
</dbReference>
<sequence>MDLPQLIISGSVAIDRIMHFDGLYKEHILPEKVHTLSLSIFIDSLRDTDGGIGANIAYSLALLGEKPVLLGSLGKRDFAYKERLTELGVDTTHLYLSDLPTASFTVMTDRDDNQIGGFYPGAMFDSSTLSLKPWFEDDVLVVVSAHDPKMMKQQVRECKEQNLRLFYDIGQQVTNTPVEDLKEGLAQAELLIVNEYELDVLSSKVSLRKEEIKKRIPVLVTTFGKLGSVIEGAKVKDLIQIPIAKPREFTDPTGAGDGFRAGFLYGYIRNWNLEVCGKLGSVAASFTVEKLGTQEHKFTREEFEARFKENFGEEISLDNYEQRL</sequence>
<dbReference type="InterPro" id="IPR029056">
    <property type="entry name" value="Ribokinase-like"/>
</dbReference>
<feature type="domain" description="Carbohydrate kinase PfkB" evidence="3">
    <location>
        <begin position="44"/>
        <end position="295"/>
    </location>
</feature>
<dbReference type="Pfam" id="PF00294">
    <property type="entry name" value="PfkB"/>
    <property type="match status" value="1"/>
</dbReference>
<name>A0A1F5KKP0_9BACT</name>
<dbReference type="Proteomes" id="UP000177328">
    <property type="component" value="Unassembled WGS sequence"/>
</dbReference>
<keyword evidence="1" id="KW-0808">Transferase</keyword>
<dbReference type="PANTHER" id="PTHR10584">
    <property type="entry name" value="SUGAR KINASE"/>
    <property type="match status" value="1"/>
</dbReference>
<dbReference type="CDD" id="cd01942">
    <property type="entry name" value="ribokinase_group_A"/>
    <property type="match status" value="1"/>
</dbReference>
<protein>
    <recommendedName>
        <fullName evidence="3">Carbohydrate kinase PfkB domain-containing protein</fullName>
    </recommendedName>
</protein>
<dbReference type="PROSITE" id="PS00584">
    <property type="entry name" value="PFKB_KINASES_2"/>
    <property type="match status" value="1"/>
</dbReference>
<dbReference type="AlphaFoldDB" id="A0A1F5KKP0"/>
<dbReference type="InterPro" id="IPR002173">
    <property type="entry name" value="Carboh/pur_kinase_PfkB_CS"/>
</dbReference>
<reference evidence="4 5" key="1">
    <citation type="journal article" date="2016" name="Nat. Commun.">
        <title>Thousands of microbial genomes shed light on interconnected biogeochemical processes in an aquifer system.</title>
        <authorList>
            <person name="Anantharaman K."/>
            <person name="Brown C.T."/>
            <person name="Hug L.A."/>
            <person name="Sharon I."/>
            <person name="Castelle C.J."/>
            <person name="Probst A.J."/>
            <person name="Thomas B.C."/>
            <person name="Singh A."/>
            <person name="Wilkins M.J."/>
            <person name="Karaoz U."/>
            <person name="Brodie E.L."/>
            <person name="Williams K.H."/>
            <person name="Hubbard S.S."/>
            <person name="Banfield J.F."/>
        </authorList>
    </citation>
    <scope>NUCLEOTIDE SEQUENCE [LARGE SCALE GENOMIC DNA]</scope>
</reference>
<dbReference type="GO" id="GO:0016301">
    <property type="term" value="F:kinase activity"/>
    <property type="evidence" value="ECO:0007669"/>
    <property type="project" value="UniProtKB-KW"/>
</dbReference>
<keyword evidence="2" id="KW-0418">Kinase</keyword>
<proteinExistence type="predicted"/>
<dbReference type="SUPFAM" id="SSF53613">
    <property type="entry name" value="Ribokinase-like"/>
    <property type="match status" value="1"/>
</dbReference>
<dbReference type="PROSITE" id="PS00583">
    <property type="entry name" value="PFKB_KINASES_1"/>
    <property type="match status" value="1"/>
</dbReference>
<organism evidence="4 5">
    <name type="scientific">Candidatus Daviesbacteria bacterium RIFCSPHIGHO2_02_FULL_43_12</name>
    <dbReference type="NCBI Taxonomy" id="1797776"/>
    <lineage>
        <taxon>Bacteria</taxon>
        <taxon>Candidatus Daviesiibacteriota</taxon>
    </lineage>
</organism>
<evidence type="ECO:0000313" key="4">
    <source>
        <dbReference type="EMBL" id="OGE41380.1"/>
    </source>
</evidence>
<dbReference type="EMBL" id="MFDD01000002">
    <property type="protein sequence ID" value="OGE41380.1"/>
    <property type="molecule type" value="Genomic_DNA"/>
</dbReference>
<evidence type="ECO:0000256" key="1">
    <source>
        <dbReference type="ARBA" id="ARBA00022679"/>
    </source>
</evidence>
<dbReference type="PANTHER" id="PTHR10584:SF166">
    <property type="entry name" value="RIBOKINASE"/>
    <property type="match status" value="1"/>
</dbReference>
<evidence type="ECO:0000256" key="2">
    <source>
        <dbReference type="ARBA" id="ARBA00022777"/>
    </source>
</evidence>